<dbReference type="AlphaFoldDB" id="A0A1M7U167"/>
<keyword evidence="5" id="KW-0472">Membrane</keyword>
<organism evidence="7 8">
    <name type="scientific">Bradyrhizobium erythrophlei</name>
    <dbReference type="NCBI Taxonomy" id="1437360"/>
    <lineage>
        <taxon>Bacteria</taxon>
        <taxon>Pseudomonadati</taxon>
        <taxon>Pseudomonadota</taxon>
        <taxon>Alphaproteobacteria</taxon>
        <taxon>Hyphomicrobiales</taxon>
        <taxon>Nitrobacteraceae</taxon>
        <taxon>Bradyrhizobium</taxon>
    </lineage>
</organism>
<dbReference type="EMBL" id="LT670849">
    <property type="protein sequence ID" value="SHN76771.1"/>
    <property type="molecule type" value="Genomic_DNA"/>
</dbReference>
<evidence type="ECO:0000256" key="3">
    <source>
        <dbReference type="PROSITE-ProRule" id="PRU01091"/>
    </source>
</evidence>
<feature type="repeat" description="TPR" evidence="2">
    <location>
        <begin position="476"/>
        <end position="509"/>
    </location>
</feature>
<keyword evidence="8" id="KW-1185">Reference proteome</keyword>
<evidence type="ECO:0000256" key="5">
    <source>
        <dbReference type="SAM" id="Phobius"/>
    </source>
</evidence>
<dbReference type="GO" id="GO:0006355">
    <property type="term" value="P:regulation of DNA-templated transcription"/>
    <property type="evidence" value="ECO:0007669"/>
    <property type="project" value="InterPro"/>
</dbReference>
<evidence type="ECO:0000256" key="2">
    <source>
        <dbReference type="PROSITE-ProRule" id="PRU00339"/>
    </source>
</evidence>
<evidence type="ECO:0000256" key="4">
    <source>
        <dbReference type="SAM" id="MobiDB-lite"/>
    </source>
</evidence>
<dbReference type="Pfam" id="PF00486">
    <property type="entry name" value="Trans_reg_C"/>
    <property type="match status" value="1"/>
</dbReference>
<dbReference type="InterPro" id="IPR019734">
    <property type="entry name" value="TPR_rpt"/>
</dbReference>
<evidence type="ECO:0000259" key="6">
    <source>
        <dbReference type="PROSITE" id="PS51755"/>
    </source>
</evidence>
<dbReference type="InterPro" id="IPR036388">
    <property type="entry name" value="WH-like_DNA-bd_sf"/>
</dbReference>
<gene>
    <name evidence="7" type="ORF">SAMN05444170_3303</name>
</gene>
<evidence type="ECO:0000313" key="7">
    <source>
        <dbReference type="EMBL" id="SHN76771.1"/>
    </source>
</evidence>
<dbReference type="PROSITE" id="PS50005">
    <property type="entry name" value="TPR"/>
    <property type="match status" value="2"/>
</dbReference>
<dbReference type="GO" id="GO:0003677">
    <property type="term" value="F:DNA binding"/>
    <property type="evidence" value="ECO:0007669"/>
    <property type="project" value="UniProtKB-UniRule"/>
</dbReference>
<accession>A0A1M7U167</accession>
<dbReference type="GO" id="GO:0000160">
    <property type="term" value="P:phosphorelay signal transduction system"/>
    <property type="evidence" value="ECO:0007669"/>
    <property type="project" value="InterPro"/>
</dbReference>
<sequence length="546" mass="58387">MDLPRAELRGPDGDAIRLRPKTFGLLNLLAGNAGRVVTKQEIMDVVWPNVHVGDDSLFQCIRELRTALGDDQRQLIKLVSGQGYLFTAAVSTDPATMGAQSPLSANVPPAKASGTSEAAPRWPSGSRRLAAVAVGCAIAVAAFVTTMVRPGVFRSTPPIIAVMPIVAADGDSEAIAMASNVTQRLADGLAKIETIRVSAPSIAALGPRPAQADFAVQGELRKSERSWDVRARMTRIATGEIVWTAPVSIMLEETDVPMQLSRLAAGIGHPLAVRIGELLDANTPIHGTSAVIEQATASIMQTSRDRFETAQAILVKALTDDPDNVDIAVSLAALQLRGIQMVWYSPADGAAARASARATLEHALRVKPDSIPALEAYCRFLSATTAFVESLVACAKTLSLDPWDGMALYHIGLAQIQLGRFEDALASFQQADRFNTPEVSRWTWLLGAGWADVLMERNEDAVPWLQRSIAITPASGRSYMLLAVAYLRLGRLDEAKATMAKGLAMRPGSTAANVRVPTNAGETGEAYRQQSEKILQQMVELGLPEG</sequence>
<dbReference type="InterPro" id="IPR051677">
    <property type="entry name" value="AfsR-DnrI-RedD_regulator"/>
</dbReference>
<evidence type="ECO:0000256" key="1">
    <source>
        <dbReference type="ARBA" id="ARBA00023125"/>
    </source>
</evidence>
<dbReference type="SUPFAM" id="SSF46894">
    <property type="entry name" value="C-terminal effector domain of the bipartite response regulators"/>
    <property type="match status" value="1"/>
</dbReference>
<dbReference type="OrthoDB" id="54411at2"/>
<dbReference type="SMART" id="SM00028">
    <property type="entry name" value="TPR"/>
    <property type="match status" value="2"/>
</dbReference>
<keyword evidence="1 3" id="KW-0238">DNA-binding</keyword>
<dbReference type="Proteomes" id="UP000184096">
    <property type="component" value="Chromosome I"/>
</dbReference>
<dbReference type="SMART" id="SM00862">
    <property type="entry name" value="Trans_reg_C"/>
    <property type="match status" value="1"/>
</dbReference>
<feature type="DNA-binding region" description="OmpR/PhoB-type" evidence="3">
    <location>
        <begin position="1"/>
        <end position="88"/>
    </location>
</feature>
<dbReference type="InterPro" id="IPR016032">
    <property type="entry name" value="Sig_transdc_resp-reg_C-effctor"/>
</dbReference>
<dbReference type="Pfam" id="PF14559">
    <property type="entry name" value="TPR_19"/>
    <property type="match status" value="1"/>
</dbReference>
<feature type="transmembrane region" description="Helical" evidence="5">
    <location>
        <begin position="129"/>
        <end position="148"/>
    </location>
</feature>
<dbReference type="InterPro" id="IPR001867">
    <property type="entry name" value="OmpR/PhoB-type_DNA-bd"/>
</dbReference>
<keyword evidence="2" id="KW-0802">TPR repeat</keyword>
<dbReference type="SUPFAM" id="SSF48452">
    <property type="entry name" value="TPR-like"/>
    <property type="match status" value="1"/>
</dbReference>
<feature type="domain" description="OmpR/PhoB-type" evidence="6">
    <location>
        <begin position="1"/>
        <end position="88"/>
    </location>
</feature>
<dbReference type="Pfam" id="PF13181">
    <property type="entry name" value="TPR_8"/>
    <property type="match status" value="1"/>
</dbReference>
<evidence type="ECO:0000313" key="8">
    <source>
        <dbReference type="Proteomes" id="UP000184096"/>
    </source>
</evidence>
<keyword evidence="5" id="KW-1133">Transmembrane helix</keyword>
<reference evidence="8" key="1">
    <citation type="submission" date="2016-11" db="EMBL/GenBank/DDBJ databases">
        <authorList>
            <person name="Varghese N."/>
            <person name="Submissions S."/>
        </authorList>
    </citation>
    <scope>NUCLEOTIDE SEQUENCE [LARGE SCALE GENOMIC DNA]</scope>
    <source>
        <strain evidence="8">GAS401</strain>
    </source>
</reference>
<feature type="repeat" description="TPR" evidence="2">
    <location>
        <begin position="405"/>
        <end position="438"/>
    </location>
</feature>
<dbReference type="Gene3D" id="1.10.10.10">
    <property type="entry name" value="Winged helix-like DNA-binding domain superfamily/Winged helix DNA-binding domain"/>
    <property type="match status" value="1"/>
</dbReference>
<dbReference type="PROSITE" id="PS51755">
    <property type="entry name" value="OMPR_PHOB"/>
    <property type="match status" value="1"/>
</dbReference>
<dbReference type="Gene3D" id="1.25.40.10">
    <property type="entry name" value="Tetratricopeptide repeat domain"/>
    <property type="match status" value="1"/>
</dbReference>
<feature type="region of interest" description="Disordered" evidence="4">
    <location>
        <begin position="100"/>
        <end position="121"/>
    </location>
</feature>
<protein>
    <submittedName>
        <fullName evidence="7">DNA-binding winged helix-turn-helix (WHTH) domain-containing protein</fullName>
    </submittedName>
</protein>
<dbReference type="PANTHER" id="PTHR35807">
    <property type="entry name" value="TRANSCRIPTIONAL REGULATOR REDD-RELATED"/>
    <property type="match status" value="1"/>
</dbReference>
<proteinExistence type="predicted"/>
<dbReference type="InterPro" id="IPR011990">
    <property type="entry name" value="TPR-like_helical_dom_sf"/>
</dbReference>
<name>A0A1M7U167_9BRAD</name>
<dbReference type="RefSeq" id="WP_072819142.1">
    <property type="nucleotide sequence ID" value="NZ_LT670849.1"/>
</dbReference>
<dbReference type="CDD" id="cd00383">
    <property type="entry name" value="trans_reg_C"/>
    <property type="match status" value="1"/>
</dbReference>
<keyword evidence="5" id="KW-0812">Transmembrane</keyword>